<comment type="caution">
    <text evidence="11">The sequence shown here is derived from an EMBL/GenBank/DDBJ whole genome shotgun (WGS) entry which is preliminary data.</text>
</comment>
<comment type="subcellular location">
    <subcellularLocation>
        <location evidence="2">Vacuole membrane</location>
        <topology evidence="2">Multi-pass membrane protein</topology>
    </subcellularLocation>
</comment>
<keyword evidence="5" id="KW-0926">Vacuole</keyword>
<evidence type="ECO:0000256" key="5">
    <source>
        <dbReference type="ARBA" id="ARBA00022554"/>
    </source>
</evidence>
<evidence type="ECO:0000256" key="9">
    <source>
        <dbReference type="SAM" id="Phobius"/>
    </source>
</evidence>
<gene>
    <name evidence="11" type="ORF">APR42_08905</name>
</gene>
<organism evidence="11 12">
    <name type="scientific">Salegentibacter mishustinae</name>
    <dbReference type="NCBI Taxonomy" id="270918"/>
    <lineage>
        <taxon>Bacteria</taxon>
        <taxon>Pseudomonadati</taxon>
        <taxon>Bacteroidota</taxon>
        <taxon>Flavobacteriia</taxon>
        <taxon>Flavobacteriales</taxon>
        <taxon>Flavobacteriaceae</taxon>
        <taxon>Salegentibacter</taxon>
    </lineage>
</organism>
<evidence type="ECO:0000313" key="11">
    <source>
        <dbReference type="EMBL" id="KRG27857.1"/>
    </source>
</evidence>
<evidence type="ECO:0000256" key="7">
    <source>
        <dbReference type="ARBA" id="ARBA00023180"/>
    </source>
</evidence>
<dbReference type="AlphaFoldDB" id="A0A0Q9ZG54"/>
<comment type="function">
    <text evidence="1">May be involved in vacuolar sorting and osmoregulation.</text>
</comment>
<keyword evidence="9" id="KW-0472">Membrane</keyword>
<feature type="domain" description="Peptidase M28" evidence="10">
    <location>
        <begin position="101"/>
        <end position="291"/>
    </location>
</feature>
<dbReference type="PANTHER" id="PTHR12147">
    <property type="entry name" value="METALLOPEPTIDASE M28 FAMILY MEMBER"/>
    <property type="match status" value="1"/>
</dbReference>
<protein>
    <recommendedName>
        <fullName evidence="4">Vacuolar membrane protease</fullName>
    </recommendedName>
    <alternativeName>
        <fullName evidence="8">FXNA-related family protease 1</fullName>
    </alternativeName>
</protein>
<feature type="transmembrane region" description="Helical" evidence="9">
    <location>
        <begin position="362"/>
        <end position="383"/>
    </location>
</feature>
<evidence type="ECO:0000256" key="4">
    <source>
        <dbReference type="ARBA" id="ARBA00017435"/>
    </source>
</evidence>
<keyword evidence="7" id="KW-0325">Glycoprotein</keyword>
<feature type="transmembrane region" description="Helical" evidence="9">
    <location>
        <begin position="510"/>
        <end position="531"/>
    </location>
</feature>
<feature type="transmembrane region" description="Helical" evidence="9">
    <location>
        <begin position="329"/>
        <end position="350"/>
    </location>
</feature>
<dbReference type="GO" id="GO:0005774">
    <property type="term" value="C:vacuolar membrane"/>
    <property type="evidence" value="ECO:0007669"/>
    <property type="project" value="UniProtKB-SubCell"/>
</dbReference>
<dbReference type="Gene3D" id="3.40.630.10">
    <property type="entry name" value="Zn peptidases"/>
    <property type="match status" value="1"/>
</dbReference>
<dbReference type="RefSeq" id="WP_057482531.1">
    <property type="nucleotide sequence ID" value="NZ_BMWR01000004.1"/>
</dbReference>
<evidence type="ECO:0000313" key="12">
    <source>
        <dbReference type="Proteomes" id="UP000051643"/>
    </source>
</evidence>
<dbReference type="InterPro" id="IPR045175">
    <property type="entry name" value="M28_fam"/>
</dbReference>
<evidence type="ECO:0000256" key="3">
    <source>
        <dbReference type="ARBA" id="ARBA00010918"/>
    </source>
</evidence>
<evidence type="ECO:0000256" key="1">
    <source>
        <dbReference type="ARBA" id="ARBA00003273"/>
    </source>
</evidence>
<dbReference type="Proteomes" id="UP000051643">
    <property type="component" value="Unassembled WGS sequence"/>
</dbReference>
<dbReference type="InterPro" id="IPR007484">
    <property type="entry name" value="Peptidase_M28"/>
</dbReference>
<keyword evidence="9" id="KW-0812">Transmembrane</keyword>
<evidence type="ECO:0000259" key="10">
    <source>
        <dbReference type="Pfam" id="PF04389"/>
    </source>
</evidence>
<evidence type="ECO:0000256" key="8">
    <source>
        <dbReference type="ARBA" id="ARBA00031512"/>
    </source>
</evidence>
<keyword evidence="6 9" id="KW-1133">Transmembrane helix</keyword>
<dbReference type="OrthoDB" id="9778250at2"/>
<evidence type="ECO:0000256" key="2">
    <source>
        <dbReference type="ARBA" id="ARBA00004128"/>
    </source>
</evidence>
<accession>A0A0Q9ZG54</accession>
<feature type="transmembrane region" description="Helical" evidence="9">
    <location>
        <begin position="403"/>
        <end position="422"/>
    </location>
</feature>
<evidence type="ECO:0000256" key="6">
    <source>
        <dbReference type="ARBA" id="ARBA00022989"/>
    </source>
</evidence>
<reference evidence="11" key="1">
    <citation type="submission" date="2015-10" db="EMBL/GenBank/DDBJ databases">
        <title>Draft genome sequence of Salegentibacter mishustinae KCTC 12263.</title>
        <authorList>
            <person name="Lin W."/>
            <person name="Zheng Q."/>
        </authorList>
    </citation>
    <scope>NUCLEOTIDE SEQUENCE [LARGE SCALE GENOMIC DNA]</scope>
    <source>
        <strain evidence="11">KCTC 12263</strain>
    </source>
</reference>
<keyword evidence="12" id="KW-1185">Reference proteome</keyword>
<dbReference type="GO" id="GO:0008235">
    <property type="term" value="F:metalloexopeptidase activity"/>
    <property type="evidence" value="ECO:0007669"/>
    <property type="project" value="InterPro"/>
</dbReference>
<dbReference type="EMBL" id="LKTP01000034">
    <property type="protein sequence ID" value="KRG27857.1"/>
    <property type="molecule type" value="Genomic_DNA"/>
</dbReference>
<proteinExistence type="inferred from homology"/>
<dbReference type="Pfam" id="PF04389">
    <property type="entry name" value="Peptidase_M28"/>
    <property type="match status" value="1"/>
</dbReference>
<feature type="transmembrane region" description="Helical" evidence="9">
    <location>
        <begin position="434"/>
        <end position="460"/>
    </location>
</feature>
<dbReference type="GO" id="GO:0006508">
    <property type="term" value="P:proteolysis"/>
    <property type="evidence" value="ECO:0007669"/>
    <property type="project" value="InterPro"/>
</dbReference>
<sequence>MLKNIPRFFSFIFIAIAVWFSFYSSQPKTIEAEDAPGTTFSTQRAFKHVEAIAQKPHYVGTEAHSRVRNYIVGKLQEMGLQAQTHEDYILNKNGVLVRPQNITARLEGNGNGEALVIMTHYDSNPHSSLGASDAGSGVGTILEGIRTFLAENKKHKNDIIILFTDAEELGLNGAELFIKDHPWAKDAKLALNFEARGSDGDSFMFLETNSGNAGLINSFKKANPEFPVTNSLVYSVYKMLPNDTDLTVLREQGDIPGYNFAFIDDHFDYHTATDTPKNLDKETLAHQGSYLMSLLDYFKDVDLAEVDAEEKVLFFNIPGGEIISYPFSWIFPMLILAFVLFFILLGYGFSKDRFQLKEILKSIIPFVVSLAFSGLLVFLLWKFLLYSYPEYSEMEQGFTYNGYYYIAAFVSLSLLISFFTYFRFRHIENKANLFVVPLFFWLLLCALLAFFLKGAAYFIIPGFFGLLQLFIMMRQESPNSLLMALLSLPAVFILVPFIKMFPVALGLKILFVSALLTVLLFQLLLPVFAYFKSNKKIAVLFFLVFNILLIIAHFKADFTKEHPKPNSLVYLFDADKNTTNWYSYDKMPDEWTEAYFGEEPLIAPSENKTFSSKYGSNFTWRTEAPKIDLESPGVTWEKTDSTSAFNSYSLKIATNRKANRIELFADRTIDFQSFKVNGLEADSVALGSNDFHIHTRRWHDRILTYHISGRDTLRLEFSLKNEIKPEFTLYESSYDLLENEALNVKPRPETMIPRPFVLNDAVIFKKTISPE</sequence>
<comment type="similarity">
    <text evidence="3">Belongs to the peptidase M28 family.</text>
</comment>
<feature type="transmembrane region" description="Helical" evidence="9">
    <location>
        <begin position="480"/>
        <end position="498"/>
    </location>
</feature>
<name>A0A0Q9ZG54_9FLAO</name>
<feature type="transmembrane region" description="Helical" evidence="9">
    <location>
        <begin position="537"/>
        <end position="554"/>
    </location>
</feature>
<dbReference type="STRING" id="270918.APR42_08905"/>
<dbReference type="SUPFAM" id="SSF53187">
    <property type="entry name" value="Zn-dependent exopeptidases"/>
    <property type="match status" value="1"/>
</dbReference>
<dbReference type="PANTHER" id="PTHR12147:SF58">
    <property type="entry name" value="VACUOLAR MEMBRANE PROTEASE"/>
    <property type="match status" value="1"/>
</dbReference>